<dbReference type="InterPro" id="IPR019974">
    <property type="entry name" value="XPG_CS"/>
</dbReference>
<protein>
    <submittedName>
        <fullName evidence="15">DNA repair protein</fullName>
    </submittedName>
</protein>
<dbReference type="InterPro" id="IPR036279">
    <property type="entry name" value="5-3_exonuclease_C_sf"/>
</dbReference>
<dbReference type="OrthoDB" id="31113at2759"/>
<evidence type="ECO:0000313" key="15">
    <source>
        <dbReference type="EMBL" id="GBE87985.1"/>
    </source>
</evidence>
<dbReference type="STRING" id="139825.A0A401H0M9"/>
<evidence type="ECO:0000256" key="6">
    <source>
        <dbReference type="ARBA" id="ARBA00022759"/>
    </source>
</evidence>
<gene>
    <name evidence="15" type="ORF">SCP_1202110</name>
</gene>
<keyword evidence="8" id="KW-0378">Hydrolase</keyword>
<dbReference type="SUPFAM" id="SSF88723">
    <property type="entry name" value="PIN domain-like"/>
    <property type="match status" value="1"/>
</dbReference>
<dbReference type="CDD" id="cd09868">
    <property type="entry name" value="PIN_XPG_RAD2"/>
    <property type="match status" value="2"/>
</dbReference>
<keyword evidence="11" id="KW-0539">Nucleus</keyword>
<evidence type="ECO:0000259" key="14">
    <source>
        <dbReference type="SMART" id="SM00485"/>
    </source>
</evidence>
<dbReference type="AlphaFoldDB" id="A0A401H0M9"/>
<evidence type="ECO:0000256" key="9">
    <source>
        <dbReference type="ARBA" id="ARBA00022842"/>
    </source>
</evidence>
<name>A0A401H0M9_9APHY</name>
<dbReference type="GO" id="GO:0006289">
    <property type="term" value="P:nucleotide-excision repair"/>
    <property type="evidence" value="ECO:0007669"/>
    <property type="project" value="InterPro"/>
</dbReference>
<sequence length="1208" mass="133398">MGVKSLWSLLDPVGRPVLLETMEGKAMAIDSSIWIYQFQATMRDKEGRGLVNAHVLGFLRRICKLLFYGIQPVFVFDGGAPTLKRATIAERKKKKSGAAISHAKLAERLLAAQMRREALCHVQAKSSDGKGKGKAPAGPVTLDENTVYLEDLDENTPRTPPKKVPQDGGQPSPPSSKKKSRWQDHDPYKLPEVNLEDVIAKATRSSVPDPRLATEEELSAFIEEMRPEDFDVTSPAFHELPTEVKYEIVGDLRLKSRQTSYKRLQNMLRNAKTPLDFSKEQIKNLKQRNSLTQQLLVTTDSIGKAHVQIPIRIASERNREYLLVKNEGEGGGWVLGIRDEGTQSKPIEIDQNQEKVEEKEGSDDDENMEEVDISAKNTPYDLDLRELRRGQALTALAKRYTPKKLAPLTTKIKKPKPRSQPLFAPDEDEEPAVQASEDDGELSLAIQQSLVYEEESNLRRALEASRSEMASSYGSNIGASTSSSTSALAGPSTPPHHASTSRIEGRLSMDLESDDDDMYASPTRLETALSIGGAGPLRRPLSHAAQPMANSPSSRRQPTFGVPTLLLPRQSPISVAPHPPPAITVSDSEDDMEEVPVPPPSAPSSVQSVARLSTAIMQLPSPPQRPRSPSPLTAPLESDSDDDMQEVLPSVPAQSRSQQSADTAAEFRPTSTPATPLAAPELDIHSVPPRLSGPSTNRDTGEALGVPQERSHSPSPALQFKINYHSNEDEGASGSENENERWSRSPSPTTGPSQDKTAPAVSTAEGWDPAEEMDPQAEEGEFARFISQVKGRDLDTVRREIDDEISALNQQKKVAMRDSEDITQQMISQIMIMLRLFGIPYITAPMEAEAQCAELLALNLVDGIITDDSDVFLFGGMRVLKNMFNQSKTVECFLLPDLERELGLDRDKLIRLAYLLGSDYTDGLPGVGPVVAMELLKEFPGQDGLHKFKDWWQKIQSGRDKPEDTQSKFRKRFKKRFKELYLPDDWPNAAVRDAYHHPTVDESEEPFKWGLPDLDALRHFFNSELGWSPTKVDDLLLPIIHKMGKRGQSSAMNKQGNLNSFFDVPIGGAHAPRKRQAYGSKRLQDVLTDFRKKRDQAERVPGASADSGEESAEKPAKKRKTNGAKVKGKERTARGKTARGGKARKSRKRKQSTAASEEDQNDQDAVVPAQTNSPPPLSVNLRPRPKPKPAYKEGITEPASDDGDIDDS</sequence>
<evidence type="ECO:0000256" key="7">
    <source>
        <dbReference type="ARBA" id="ARBA00022763"/>
    </source>
</evidence>
<dbReference type="InterPro" id="IPR006085">
    <property type="entry name" value="XPG_DNA_repair_N"/>
</dbReference>
<evidence type="ECO:0000256" key="4">
    <source>
        <dbReference type="ARBA" id="ARBA00022722"/>
    </source>
</evidence>
<dbReference type="GO" id="GO:0003697">
    <property type="term" value="F:single-stranded DNA binding"/>
    <property type="evidence" value="ECO:0007669"/>
    <property type="project" value="InterPro"/>
</dbReference>
<dbReference type="GO" id="GO:0005634">
    <property type="term" value="C:nucleus"/>
    <property type="evidence" value="ECO:0007669"/>
    <property type="project" value="UniProtKB-SubCell"/>
</dbReference>
<feature type="compositionally biased region" description="Acidic residues" evidence="12">
    <location>
        <begin position="425"/>
        <end position="440"/>
    </location>
</feature>
<dbReference type="FunFam" id="1.10.150.20:FF:000057">
    <property type="entry name" value="RAD2p Single-stranded DNA endonuclease"/>
    <property type="match status" value="1"/>
</dbReference>
<keyword evidence="4" id="KW-0540">Nuclease</keyword>
<feature type="region of interest" description="Disordered" evidence="12">
    <location>
        <begin position="472"/>
        <end position="503"/>
    </location>
</feature>
<feature type="compositionally biased region" description="Basic residues" evidence="12">
    <location>
        <begin position="1116"/>
        <end position="1126"/>
    </location>
</feature>
<evidence type="ECO:0000256" key="1">
    <source>
        <dbReference type="ARBA" id="ARBA00001946"/>
    </source>
</evidence>
<dbReference type="SMART" id="SM00485">
    <property type="entry name" value="XPGN"/>
    <property type="match status" value="1"/>
</dbReference>
<evidence type="ECO:0000259" key="13">
    <source>
        <dbReference type="SMART" id="SM00484"/>
    </source>
</evidence>
<organism evidence="15 16">
    <name type="scientific">Sparassis crispa</name>
    <dbReference type="NCBI Taxonomy" id="139825"/>
    <lineage>
        <taxon>Eukaryota</taxon>
        <taxon>Fungi</taxon>
        <taxon>Dikarya</taxon>
        <taxon>Basidiomycota</taxon>
        <taxon>Agaricomycotina</taxon>
        <taxon>Agaricomycetes</taxon>
        <taxon>Polyporales</taxon>
        <taxon>Sparassidaceae</taxon>
        <taxon>Sparassis</taxon>
    </lineage>
</organism>
<dbReference type="EMBL" id="BFAD01000012">
    <property type="protein sequence ID" value="GBE87985.1"/>
    <property type="molecule type" value="Genomic_DNA"/>
</dbReference>
<dbReference type="SMART" id="SM00484">
    <property type="entry name" value="XPGI"/>
    <property type="match status" value="1"/>
</dbReference>
<evidence type="ECO:0000256" key="2">
    <source>
        <dbReference type="ARBA" id="ARBA00004123"/>
    </source>
</evidence>
<evidence type="ECO:0000313" key="16">
    <source>
        <dbReference type="Proteomes" id="UP000287166"/>
    </source>
</evidence>
<feature type="compositionally biased region" description="Low complexity" evidence="12">
    <location>
        <begin position="472"/>
        <end position="491"/>
    </location>
</feature>
<feature type="compositionally biased region" description="Low complexity" evidence="12">
    <location>
        <begin position="669"/>
        <end position="680"/>
    </location>
</feature>
<comment type="subcellular location">
    <subcellularLocation>
        <location evidence="2">Nucleus</location>
    </subcellularLocation>
</comment>
<dbReference type="RefSeq" id="XP_027618898.1">
    <property type="nucleotide sequence ID" value="XM_027763097.1"/>
</dbReference>
<dbReference type="PROSITE" id="PS00842">
    <property type="entry name" value="XPG_2"/>
    <property type="match status" value="1"/>
</dbReference>
<dbReference type="GO" id="GO:0016788">
    <property type="term" value="F:hydrolase activity, acting on ester bonds"/>
    <property type="evidence" value="ECO:0007669"/>
    <property type="project" value="InterPro"/>
</dbReference>
<keyword evidence="10" id="KW-0234">DNA repair</keyword>
<feature type="region of interest" description="Disordered" evidence="12">
    <location>
        <begin position="344"/>
        <end position="370"/>
    </location>
</feature>
<accession>A0A401H0M9</accession>
<keyword evidence="9" id="KW-0460">Magnesium</keyword>
<dbReference type="GO" id="GO:0004520">
    <property type="term" value="F:DNA endonuclease activity"/>
    <property type="evidence" value="ECO:0007669"/>
    <property type="project" value="TreeGrafter"/>
</dbReference>
<evidence type="ECO:0000256" key="3">
    <source>
        <dbReference type="ARBA" id="ARBA00005283"/>
    </source>
</evidence>
<dbReference type="PANTHER" id="PTHR16171">
    <property type="entry name" value="DNA REPAIR PROTEIN COMPLEMENTING XP-G CELLS-RELATED"/>
    <property type="match status" value="1"/>
</dbReference>
<dbReference type="PRINTS" id="PR00066">
    <property type="entry name" value="XRODRMPGMNTG"/>
</dbReference>
<feature type="compositionally biased region" description="Acidic residues" evidence="12">
    <location>
        <begin position="768"/>
        <end position="778"/>
    </location>
</feature>
<feature type="region of interest" description="Disordered" evidence="12">
    <location>
        <begin position="532"/>
        <end position="778"/>
    </location>
</feature>
<dbReference type="GO" id="GO:0046872">
    <property type="term" value="F:metal ion binding"/>
    <property type="evidence" value="ECO:0007669"/>
    <property type="project" value="UniProtKB-KW"/>
</dbReference>
<dbReference type="SMART" id="SM00279">
    <property type="entry name" value="HhH2"/>
    <property type="match status" value="1"/>
</dbReference>
<feature type="domain" description="XPG-I" evidence="13">
    <location>
        <begin position="835"/>
        <end position="904"/>
    </location>
</feature>
<evidence type="ECO:0000256" key="5">
    <source>
        <dbReference type="ARBA" id="ARBA00022723"/>
    </source>
</evidence>
<keyword evidence="7" id="KW-0227">DNA damage</keyword>
<feature type="region of interest" description="Disordered" evidence="12">
    <location>
        <begin position="122"/>
        <end position="190"/>
    </location>
</feature>
<feature type="compositionally biased region" description="Polar residues" evidence="12">
    <location>
        <begin position="652"/>
        <end position="662"/>
    </location>
</feature>
<feature type="compositionally biased region" description="Acidic residues" evidence="12">
    <location>
        <begin position="1199"/>
        <end position="1208"/>
    </location>
</feature>
<evidence type="ECO:0000256" key="10">
    <source>
        <dbReference type="ARBA" id="ARBA00023204"/>
    </source>
</evidence>
<feature type="compositionally biased region" description="Acidic residues" evidence="12">
    <location>
        <begin position="360"/>
        <end position="370"/>
    </location>
</feature>
<dbReference type="InterPro" id="IPR029060">
    <property type="entry name" value="PIN-like_dom_sf"/>
</dbReference>
<feature type="domain" description="XPG N-terminal" evidence="14">
    <location>
        <begin position="1"/>
        <end position="98"/>
    </location>
</feature>
<dbReference type="Gene3D" id="3.40.50.1010">
    <property type="entry name" value="5'-nuclease"/>
    <property type="match status" value="2"/>
</dbReference>
<feature type="compositionally biased region" description="Pro residues" evidence="12">
    <location>
        <begin position="620"/>
        <end position="629"/>
    </location>
</feature>
<evidence type="ECO:0000256" key="12">
    <source>
        <dbReference type="SAM" id="MobiDB-lite"/>
    </source>
</evidence>
<feature type="compositionally biased region" description="Polar residues" evidence="12">
    <location>
        <begin position="548"/>
        <end position="557"/>
    </location>
</feature>
<evidence type="ECO:0000256" key="11">
    <source>
        <dbReference type="ARBA" id="ARBA00023242"/>
    </source>
</evidence>
<proteinExistence type="inferred from homology"/>
<feature type="compositionally biased region" description="Basic residues" evidence="12">
    <location>
        <begin position="1134"/>
        <end position="1151"/>
    </location>
</feature>
<keyword evidence="16" id="KW-1185">Reference proteome</keyword>
<comment type="cofactor">
    <cofactor evidence="1">
        <name>Mg(2+)</name>
        <dbReference type="ChEBI" id="CHEBI:18420"/>
    </cofactor>
</comment>
<dbReference type="InterPro" id="IPR008918">
    <property type="entry name" value="HhH2"/>
</dbReference>
<dbReference type="PRINTS" id="PR00853">
    <property type="entry name" value="XPGRADSUPER"/>
</dbReference>
<evidence type="ECO:0000256" key="8">
    <source>
        <dbReference type="ARBA" id="ARBA00022801"/>
    </source>
</evidence>
<dbReference type="CDD" id="cd09904">
    <property type="entry name" value="H3TH_XPG"/>
    <property type="match status" value="1"/>
</dbReference>
<keyword evidence="5" id="KW-0479">Metal-binding</keyword>
<comment type="similarity">
    <text evidence="3">Belongs to the XPG/RAD2 endonuclease family. XPG subfamily.</text>
</comment>
<dbReference type="GeneID" id="38784902"/>
<dbReference type="InterPro" id="IPR001044">
    <property type="entry name" value="XPG/Rad2_eukaryotes"/>
</dbReference>
<dbReference type="PANTHER" id="PTHR16171:SF7">
    <property type="entry name" value="DNA REPAIR PROTEIN RAD2"/>
    <property type="match status" value="1"/>
</dbReference>
<reference evidence="15 16" key="1">
    <citation type="journal article" date="2018" name="Sci. Rep.">
        <title>Genome sequence of the cauliflower mushroom Sparassis crispa (Hanabiratake) and its association with beneficial usage.</title>
        <authorList>
            <person name="Kiyama R."/>
            <person name="Furutani Y."/>
            <person name="Kawaguchi K."/>
            <person name="Nakanishi T."/>
        </authorList>
    </citation>
    <scope>NUCLEOTIDE SEQUENCE [LARGE SCALE GENOMIC DNA]</scope>
</reference>
<dbReference type="Gene3D" id="1.10.150.20">
    <property type="entry name" value="5' to 3' exonuclease, C-terminal subdomain"/>
    <property type="match status" value="1"/>
</dbReference>
<feature type="compositionally biased region" description="Polar residues" evidence="12">
    <location>
        <begin position="744"/>
        <end position="756"/>
    </location>
</feature>
<feature type="region of interest" description="Disordered" evidence="12">
    <location>
        <begin position="1090"/>
        <end position="1208"/>
    </location>
</feature>
<dbReference type="Pfam" id="PF00752">
    <property type="entry name" value="XPG_N"/>
    <property type="match status" value="1"/>
</dbReference>
<comment type="caution">
    <text evidence="15">The sequence shown here is derived from an EMBL/GenBank/DDBJ whole genome shotgun (WGS) entry which is preliminary data.</text>
</comment>
<dbReference type="FunCoup" id="A0A401H0M9">
    <property type="interactions" value="408"/>
</dbReference>
<dbReference type="Pfam" id="PF00867">
    <property type="entry name" value="XPG_I"/>
    <property type="match status" value="1"/>
</dbReference>
<dbReference type="InterPro" id="IPR006086">
    <property type="entry name" value="XPG-I_dom"/>
</dbReference>
<dbReference type="SUPFAM" id="SSF47807">
    <property type="entry name" value="5' to 3' exonuclease, C-terminal subdomain"/>
    <property type="match status" value="1"/>
</dbReference>
<keyword evidence="6" id="KW-0255">Endonuclease</keyword>
<dbReference type="InParanoid" id="A0A401H0M9"/>
<feature type="region of interest" description="Disordered" evidence="12">
    <location>
        <begin position="406"/>
        <end position="440"/>
    </location>
</feature>
<dbReference type="InterPro" id="IPR006084">
    <property type="entry name" value="XPG/Rad2"/>
</dbReference>
<dbReference type="Proteomes" id="UP000287166">
    <property type="component" value="Unassembled WGS sequence"/>
</dbReference>